<keyword evidence="1" id="KW-0812">Transmembrane</keyword>
<sequence>MDLLVPLNYLTLSLGCYLTCLFLQACAREHDVMRGMHALALGVLNGSFWFANPLYFAALVMHRKQPRVALYLGCSALLLSGLMIPLGWLDWTPVPDSPNGPGLLPGYYVWLLAMLVFILGQWRYRHEPAGSSRVPLLGWPAWVLIAGIVVTVPLAFTPWSKVPFRSVPEQTSCIECGGN</sequence>
<keyword evidence="1" id="KW-1133">Transmembrane helix</keyword>
<dbReference type="Proteomes" id="UP000255177">
    <property type="component" value="Unassembled WGS sequence"/>
</dbReference>
<keyword evidence="1" id="KW-0472">Membrane</keyword>
<protein>
    <submittedName>
        <fullName evidence="2">Putative membrane protein</fullName>
    </submittedName>
</protein>
<gene>
    <name evidence="2" type="ORF">CCOS864_04670</name>
</gene>
<evidence type="ECO:0000313" key="3">
    <source>
        <dbReference type="Proteomes" id="UP000255177"/>
    </source>
</evidence>
<feature type="transmembrane region" description="Helical" evidence="1">
    <location>
        <begin position="68"/>
        <end position="87"/>
    </location>
</feature>
<evidence type="ECO:0000256" key="1">
    <source>
        <dbReference type="SAM" id="Phobius"/>
    </source>
</evidence>
<dbReference type="EMBL" id="UIDD01000011">
    <property type="protein sequence ID" value="SUQ65199.1"/>
    <property type="molecule type" value="Genomic_DNA"/>
</dbReference>
<dbReference type="AlphaFoldDB" id="A0A380T4L6"/>
<proteinExistence type="predicted"/>
<reference evidence="3" key="1">
    <citation type="submission" date="2018-07" db="EMBL/GenBank/DDBJ databases">
        <authorList>
            <person name="Blom J."/>
        </authorList>
    </citation>
    <scope>NUCLEOTIDE SEQUENCE [LARGE SCALE GENOMIC DNA]</scope>
    <source>
        <strain evidence="3">CCOS 864</strain>
    </source>
</reference>
<feature type="transmembrane region" description="Helical" evidence="1">
    <location>
        <begin position="136"/>
        <end position="156"/>
    </location>
</feature>
<name>A0A380T4L6_9PSED</name>
<feature type="transmembrane region" description="Helical" evidence="1">
    <location>
        <begin position="37"/>
        <end position="61"/>
    </location>
</feature>
<keyword evidence="3" id="KW-1185">Reference proteome</keyword>
<feature type="transmembrane region" description="Helical" evidence="1">
    <location>
        <begin position="107"/>
        <end position="124"/>
    </location>
</feature>
<organism evidence="2 3">
    <name type="scientific">Pseudomonas wadenswilerensis</name>
    <dbReference type="NCBI Taxonomy" id="1785161"/>
    <lineage>
        <taxon>Bacteria</taxon>
        <taxon>Pseudomonadati</taxon>
        <taxon>Pseudomonadota</taxon>
        <taxon>Gammaproteobacteria</taxon>
        <taxon>Pseudomonadales</taxon>
        <taxon>Pseudomonadaceae</taxon>
        <taxon>Pseudomonas</taxon>
    </lineage>
</organism>
<evidence type="ECO:0000313" key="2">
    <source>
        <dbReference type="EMBL" id="SUQ65199.1"/>
    </source>
</evidence>
<accession>A0A380T4L6</accession>